<dbReference type="AlphaFoldDB" id="A0A0J9WRA7"/>
<evidence type="ECO:0000313" key="2">
    <source>
        <dbReference type="EMBL" id="KNB12202.1"/>
    </source>
</evidence>
<sequence>MATQLVPYNTAMKLGSGFNSFTQTLCVDNAVVREPNNKGSGEVRQKQSEEEVPQSVIYKTSIIEKSTDVTDEMNINGAFNIKYDQLTADGSGKFINTNKIKESDVNIMVSVKVVNQIIYDHSLTKFNSITKFKDDSQKRLVDIYGDSFISGWQEGGEFLAVISIKAKNRDEAHNIAADARIAYTRNKSPAPESDKKEFMLDINAKFDKIKNDIAAENEVSVSVMWSGGGQHLKEQKKDWDFDTMKDVALMFPDLCARTPMRTHALLTRYTALRSFHETQAFDLPRYDKTGTYTNVLHEAYLDYKAILSTIQVLAFEVSEGKKALIENFRVQEAIDAAKVIADKWCEARSEKSTQEPTPGTGPESTEGSEVMVPGPEANLDTKNEKAPPLPKPKTCQSPGLDKAFPPTITGLEEARLKCRFNMTRIIEEIDNITVNPEIAIDETRPSPYLSPFLFKLLLPLGVDLPAESTKVAQHGKAFLFNPQVCAEKLGVAKTTKENNGSE</sequence>
<reference evidence="2" key="1">
    <citation type="submission" date="2007-04" db="EMBL/GenBank/DDBJ databases">
        <authorList>
            <consortium name="The Broad Institute Genome Sequencing Platform"/>
            <person name="Birren B."/>
            <person name="Lander E."/>
            <person name="Galagan J."/>
            <person name="Nusbaum C."/>
            <person name="Devon K."/>
            <person name="Ma L.-J."/>
            <person name="Jaffe D."/>
            <person name="Butler J."/>
            <person name="Alvarez P."/>
            <person name="Gnerre S."/>
            <person name="Grabherr M."/>
            <person name="Kleber M."/>
            <person name="Mauceli E."/>
            <person name="Brockman W."/>
            <person name="MacCallum I.A."/>
            <person name="Young S."/>
            <person name="LaButti K."/>
            <person name="DeCaprio D."/>
            <person name="Crawford M."/>
            <person name="Koehrsen M."/>
            <person name="Engels R."/>
            <person name="Montgomery P."/>
            <person name="Pearson M."/>
            <person name="Howarth C."/>
            <person name="Larson L."/>
            <person name="White J."/>
            <person name="O'Leary S."/>
            <person name="Kodira C."/>
            <person name="Zeng Q."/>
            <person name="Yandava C."/>
            <person name="Alvarado L."/>
            <person name="Kistler C."/>
            <person name="Shim W.-B."/>
            <person name="Kang S."/>
            <person name="Woloshuk C."/>
        </authorList>
    </citation>
    <scope>NUCLEOTIDE SEQUENCE</scope>
    <source>
        <strain evidence="2">4287</strain>
    </source>
</reference>
<dbReference type="Proteomes" id="UP000009097">
    <property type="component" value="Unassembled WGS sequence"/>
</dbReference>
<evidence type="ECO:0000313" key="3">
    <source>
        <dbReference type="Proteomes" id="UP000009097"/>
    </source>
</evidence>
<evidence type="ECO:0000256" key="1">
    <source>
        <dbReference type="SAM" id="MobiDB-lite"/>
    </source>
</evidence>
<protein>
    <recommendedName>
        <fullName evidence="4">MACPF domain-containing protein</fullName>
    </recommendedName>
</protein>
<dbReference type="VEuPathDB" id="FungiDB:FOXG_11842"/>
<name>A0A0J9WRA7_FUSO4</name>
<gene>
    <name evidence="2" type="ORF">FOXG_11842</name>
</gene>
<feature type="compositionally biased region" description="Polar residues" evidence="1">
    <location>
        <begin position="354"/>
        <end position="367"/>
    </location>
</feature>
<accession>A0A0J9WRA7</accession>
<proteinExistence type="predicted"/>
<evidence type="ECO:0008006" key="4">
    <source>
        <dbReference type="Google" id="ProtNLM"/>
    </source>
</evidence>
<dbReference type="EMBL" id="DS231710">
    <property type="protein sequence ID" value="KNB12202.1"/>
    <property type="molecule type" value="Genomic_DNA"/>
</dbReference>
<organism evidence="2 3">
    <name type="scientific">Fusarium oxysporum f. sp. lycopersici (strain 4287 / CBS 123668 / FGSC 9935 / NRRL 34936)</name>
    <name type="common">Fusarium vascular wilt of tomato</name>
    <dbReference type="NCBI Taxonomy" id="426428"/>
    <lineage>
        <taxon>Eukaryota</taxon>
        <taxon>Fungi</taxon>
        <taxon>Dikarya</taxon>
        <taxon>Ascomycota</taxon>
        <taxon>Pezizomycotina</taxon>
        <taxon>Sordariomycetes</taxon>
        <taxon>Hypocreomycetidae</taxon>
        <taxon>Hypocreales</taxon>
        <taxon>Nectriaceae</taxon>
        <taxon>Fusarium</taxon>
        <taxon>Fusarium oxysporum species complex</taxon>
    </lineage>
</organism>
<dbReference type="KEGG" id="fox:FOXG_11842"/>
<dbReference type="OrthoDB" id="3231004at2759"/>
<dbReference type="RefSeq" id="XP_018250247.1">
    <property type="nucleotide sequence ID" value="XM_018391574.1"/>
</dbReference>
<reference evidence="2" key="2">
    <citation type="journal article" date="2010" name="Nature">
        <title>Comparative genomics reveals mobile pathogenicity chromosomes in Fusarium.</title>
        <authorList>
            <person name="Ma L.J."/>
            <person name="van der Does H.C."/>
            <person name="Borkovich K.A."/>
            <person name="Coleman J.J."/>
            <person name="Daboussi M.J."/>
            <person name="Di Pietro A."/>
            <person name="Dufresne M."/>
            <person name="Freitag M."/>
            <person name="Grabherr M."/>
            <person name="Henrissat B."/>
            <person name="Houterman P.M."/>
            <person name="Kang S."/>
            <person name="Shim W.B."/>
            <person name="Woloshuk C."/>
            <person name="Xie X."/>
            <person name="Xu J.R."/>
            <person name="Antoniw J."/>
            <person name="Baker S.E."/>
            <person name="Bluhm B.H."/>
            <person name="Breakspear A."/>
            <person name="Brown D.W."/>
            <person name="Butchko R.A."/>
            <person name="Chapman S."/>
            <person name="Coulson R."/>
            <person name="Coutinho P.M."/>
            <person name="Danchin E.G."/>
            <person name="Diener A."/>
            <person name="Gale L.R."/>
            <person name="Gardiner D.M."/>
            <person name="Goff S."/>
            <person name="Hammond-Kosack K.E."/>
            <person name="Hilburn K."/>
            <person name="Hua-Van A."/>
            <person name="Jonkers W."/>
            <person name="Kazan K."/>
            <person name="Kodira C.D."/>
            <person name="Koehrsen M."/>
            <person name="Kumar L."/>
            <person name="Lee Y.H."/>
            <person name="Li L."/>
            <person name="Manners J.M."/>
            <person name="Miranda-Saavedra D."/>
            <person name="Mukherjee M."/>
            <person name="Park G."/>
            <person name="Park J."/>
            <person name="Park S.Y."/>
            <person name="Proctor R.H."/>
            <person name="Regev A."/>
            <person name="Ruiz-Roldan M.C."/>
            <person name="Sain D."/>
            <person name="Sakthikumar S."/>
            <person name="Sykes S."/>
            <person name="Schwartz D.C."/>
            <person name="Turgeon B.G."/>
            <person name="Wapinski I."/>
            <person name="Yoder O."/>
            <person name="Young S."/>
            <person name="Zeng Q."/>
            <person name="Zhou S."/>
            <person name="Galagan J."/>
            <person name="Cuomo C.A."/>
            <person name="Kistler H.C."/>
            <person name="Rep M."/>
        </authorList>
    </citation>
    <scope>NUCLEOTIDE SEQUENCE [LARGE SCALE GENOMIC DNA]</scope>
    <source>
        <strain evidence="2">4287</strain>
    </source>
</reference>
<dbReference type="GeneID" id="28953221"/>
<feature type="region of interest" description="Disordered" evidence="1">
    <location>
        <begin position="348"/>
        <end position="404"/>
    </location>
</feature>